<sequence length="68" mass="8187">MDLIQQSHQMWQKKERDSAPYQMGCQNQLRSWRKEESARMPDSPFTRLLRIKGRHPAWYSATPDHETD</sequence>
<dbReference type="GO" id="GO:0010183">
    <property type="term" value="P:pollen tube guidance"/>
    <property type="evidence" value="ECO:0007669"/>
    <property type="project" value="InterPro"/>
</dbReference>
<dbReference type="AlphaFoldDB" id="A0A314UHV8"/>
<dbReference type="GO" id="GO:0036033">
    <property type="term" value="F:mediator complex binding"/>
    <property type="evidence" value="ECO:0007669"/>
    <property type="project" value="InterPro"/>
</dbReference>
<dbReference type="PANTHER" id="PTHR36345">
    <property type="entry name" value="CCG-BINDING PROTEIN 1"/>
    <property type="match status" value="1"/>
</dbReference>
<dbReference type="Proteomes" id="UP000250321">
    <property type="component" value="Unassembled WGS sequence"/>
</dbReference>
<comment type="caution">
    <text evidence="2">The sequence shown here is derived from an EMBL/GenBank/DDBJ whole genome shotgun (WGS) entry which is preliminary data.</text>
</comment>
<dbReference type="GO" id="GO:0005634">
    <property type="term" value="C:nucleus"/>
    <property type="evidence" value="ECO:0007669"/>
    <property type="project" value="TreeGrafter"/>
</dbReference>
<dbReference type="PANTHER" id="PTHR36345:SF1">
    <property type="entry name" value="CCG-BINDING PROTEIN 1"/>
    <property type="match status" value="1"/>
</dbReference>
<evidence type="ECO:0000313" key="2">
    <source>
        <dbReference type="EMBL" id="PQM35974.1"/>
    </source>
</evidence>
<name>A0A314UHV8_PRUYE</name>
<proteinExistence type="predicted"/>
<dbReference type="OrthoDB" id="1924011at2759"/>
<dbReference type="InterPro" id="IPR037502">
    <property type="entry name" value="CBP1"/>
</dbReference>
<feature type="compositionally biased region" description="Polar residues" evidence="1">
    <location>
        <begin position="1"/>
        <end position="10"/>
    </location>
</feature>
<accession>A0A314UHV8</accession>
<gene>
    <name evidence="2" type="ORF">Pyn_38919</name>
</gene>
<keyword evidence="3" id="KW-1185">Reference proteome</keyword>
<evidence type="ECO:0000256" key="1">
    <source>
        <dbReference type="SAM" id="MobiDB-lite"/>
    </source>
</evidence>
<reference evidence="2 3" key="1">
    <citation type="submission" date="2018-02" db="EMBL/GenBank/DDBJ databases">
        <title>Draft genome of wild Prunus yedoensis var. nudiflora.</title>
        <authorList>
            <person name="Baek S."/>
            <person name="Kim J.-H."/>
            <person name="Choi K."/>
            <person name="Kim G.-B."/>
            <person name="Cho A."/>
            <person name="Jang H."/>
            <person name="Shin C.-H."/>
            <person name="Yu H.-J."/>
            <person name="Mun J.-H."/>
        </authorList>
    </citation>
    <scope>NUCLEOTIDE SEQUENCE [LARGE SCALE GENOMIC DNA]</scope>
    <source>
        <strain evidence="3">cv. Jeju island</strain>
        <tissue evidence="2">Leaf</tissue>
    </source>
</reference>
<evidence type="ECO:0000313" key="3">
    <source>
        <dbReference type="Proteomes" id="UP000250321"/>
    </source>
</evidence>
<feature type="region of interest" description="Disordered" evidence="1">
    <location>
        <begin position="1"/>
        <end position="23"/>
    </location>
</feature>
<dbReference type="EMBL" id="PJQY01003600">
    <property type="protein sequence ID" value="PQM35974.1"/>
    <property type="molecule type" value="Genomic_DNA"/>
</dbReference>
<organism evidence="2 3">
    <name type="scientific">Prunus yedoensis var. nudiflora</name>
    <dbReference type="NCBI Taxonomy" id="2094558"/>
    <lineage>
        <taxon>Eukaryota</taxon>
        <taxon>Viridiplantae</taxon>
        <taxon>Streptophyta</taxon>
        <taxon>Embryophyta</taxon>
        <taxon>Tracheophyta</taxon>
        <taxon>Spermatophyta</taxon>
        <taxon>Magnoliopsida</taxon>
        <taxon>eudicotyledons</taxon>
        <taxon>Gunneridae</taxon>
        <taxon>Pentapetalae</taxon>
        <taxon>rosids</taxon>
        <taxon>fabids</taxon>
        <taxon>Rosales</taxon>
        <taxon>Rosaceae</taxon>
        <taxon>Amygdaloideae</taxon>
        <taxon>Amygdaleae</taxon>
        <taxon>Prunus</taxon>
    </lineage>
</organism>
<protein>
    <submittedName>
        <fullName evidence="2">CCG-binding protein 1</fullName>
    </submittedName>
</protein>
<dbReference type="STRING" id="2094558.A0A314UHV8"/>
<dbReference type="GO" id="GO:0005829">
    <property type="term" value="C:cytosol"/>
    <property type="evidence" value="ECO:0007669"/>
    <property type="project" value="TreeGrafter"/>
</dbReference>